<reference evidence="5 6" key="1">
    <citation type="submission" date="2019-10" db="EMBL/GenBank/DDBJ databases">
        <title>Assembly and Annotation for the nematode Trichostrongylus colubriformis.</title>
        <authorList>
            <person name="Martin J."/>
        </authorList>
    </citation>
    <scope>NUCLEOTIDE SEQUENCE [LARGE SCALE GENOMIC DNA]</scope>
    <source>
        <strain evidence="5">G859</strain>
        <tissue evidence="5">Whole worm</tissue>
    </source>
</reference>
<dbReference type="Gene3D" id="3.30.860.10">
    <property type="entry name" value="30s Ribosomal Protein S19, Chain A"/>
    <property type="match status" value="1"/>
</dbReference>
<name>A0AAN8G2X9_TRICO</name>
<dbReference type="PANTHER" id="PTHR11880:SF2">
    <property type="entry name" value="SMALL RIBOSOMAL SUBUNIT PROTEIN US19"/>
    <property type="match status" value="1"/>
</dbReference>
<evidence type="ECO:0000256" key="4">
    <source>
        <dbReference type="ARBA" id="ARBA00035469"/>
    </source>
</evidence>
<gene>
    <name evidence="5" type="ORF">GCK32_013630</name>
</gene>
<comment type="similarity">
    <text evidence="1">Belongs to the universal ribosomal protein uS19 family.</text>
</comment>
<dbReference type="GO" id="GO:0006412">
    <property type="term" value="P:translation"/>
    <property type="evidence" value="ECO:0007669"/>
    <property type="project" value="InterPro"/>
</dbReference>
<evidence type="ECO:0000256" key="2">
    <source>
        <dbReference type="ARBA" id="ARBA00022980"/>
    </source>
</evidence>
<dbReference type="GO" id="GO:0000028">
    <property type="term" value="P:ribosomal small subunit assembly"/>
    <property type="evidence" value="ECO:0007669"/>
    <property type="project" value="TreeGrafter"/>
</dbReference>
<comment type="caution">
    <text evidence="5">The sequence shown here is derived from an EMBL/GenBank/DDBJ whole genome shotgun (WGS) entry which is preliminary data.</text>
</comment>
<dbReference type="InterPro" id="IPR002222">
    <property type="entry name" value="Ribosomal_uS19"/>
</dbReference>
<dbReference type="GO" id="GO:0022627">
    <property type="term" value="C:cytosolic small ribosomal subunit"/>
    <property type="evidence" value="ECO:0007669"/>
    <property type="project" value="TreeGrafter"/>
</dbReference>
<evidence type="ECO:0000313" key="5">
    <source>
        <dbReference type="EMBL" id="KAK5979723.1"/>
    </source>
</evidence>
<dbReference type="SUPFAM" id="SSF54570">
    <property type="entry name" value="Ribosomal protein S19"/>
    <property type="match status" value="1"/>
</dbReference>
<dbReference type="GO" id="GO:0003735">
    <property type="term" value="F:structural constituent of ribosome"/>
    <property type="evidence" value="ECO:0007669"/>
    <property type="project" value="InterPro"/>
</dbReference>
<evidence type="ECO:0000313" key="6">
    <source>
        <dbReference type="Proteomes" id="UP001331761"/>
    </source>
</evidence>
<dbReference type="PANTHER" id="PTHR11880">
    <property type="entry name" value="RIBOSOMAL PROTEIN S19P FAMILY MEMBER"/>
    <property type="match status" value="1"/>
</dbReference>
<evidence type="ECO:0000256" key="1">
    <source>
        <dbReference type="ARBA" id="ARBA00007345"/>
    </source>
</evidence>
<proteinExistence type="inferred from homology"/>
<evidence type="ECO:0000256" key="3">
    <source>
        <dbReference type="ARBA" id="ARBA00023274"/>
    </source>
</evidence>
<organism evidence="5 6">
    <name type="scientific">Trichostrongylus colubriformis</name>
    <name type="common">Black scour worm</name>
    <dbReference type="NCBI Taxonomy" id="6319"/>
    <lineage>
        <taxon>Eukaryota</taxon>
        <taxon>Metazoa</taxon>
        <taxon>Ecdysozoa</taxon>
        <taxon>Nematoda</taxon>
        <taxon>Chromadorea</taxon>
        <taxon>Rhabditida</taxon>
        <taxon>Rhabditina</taxon>
        <taxon>Rhabditomorpha</taxon>
        <taxon>Strongyloidea</taxon>
        <taxon>Trichostrongylidae</taxon>
        <taxon>Trichostrongylus</taxon>
    </lineage>
</organism>
<dbReference type="InterPro" id="IPR023575">
    <property type="entry name" value="Ribosomal_uS19_SF"/>
</dbReference>
<keyword evidence="3" id="KW-0687">Ribonucleoprotein</keyword>
<keyword evidence="2" id="KW-0689">Ribosomal protein</keyword>
<dbReference type="AlphaFoldDB" id="A0AAN8G2X9"/>
<dbReference type="EMBL" id="WIXE01008061">
    <property type="protein sequence ID" value="KAK5979723.1"/>
    <property type="molecule type" value="Genomic_DNA"/>
</dbReference>
<protein>
    <recommendedName>
        <fullName evidence="4">40S ribosomal protein S15</fullName>
    </recommendedName>
</protein>
<dbReference type="Proteomes" id="UP001331761">
    <property type="component" value="Unassembled WGS sequence"/>
</dbReference>
<accession>A0AAN8G2X9</accession>
<keyword evidence="6" id="KW-1185">Reference proteome</keyword>
<sequence length="83" mass="9865">MSRDQFAKMLPCRMRRRLARGLKRKHLNLISRLQKAKKAANALEKPATVKTHLRYMIIFLKWLVLSLVSTTERFSIRLRSSQR</sequence>